<dbReference type="InterPro" id="IPR001135">
    <property type="entry name" value="NADH_Q_OxRdtase_suD"/>
</dbReference>
<keyword evidence="5" id="KW-0830">Ubiquinone</keyword>
<dbReference type="InterPro" id="IPR029014">
    <property type="entry name" value="NiFe-Hase_large"/>
</dbReference>
<keyword evidence="2" id="KW-0520">NAD</keyword>
<comment type="subunit">
    <text evidence="2">NDH-1 is composed of 14 different subunits. Subunits NuoB, C, D, E, F, and G constitute the peripheral sector of the complex.</text>
</comment>
<feature type="region of interest" description="Disordered" evidence="3">
    <location>
        <begin position="1"/>
        <end position="34"/>
    </location>
</feature>
<dbReference type="PANTHER" id="PTHR11993:SF10">
    <property type="entry name" value="NADH DEHYDROGENASE [UBIQUINONE] IRON-SULFUR PROTEIN 2, MITOCHONDRIAL"/>
    <property type="match status" value="1"/>
</dbReference>
<dbReference type="PANTHER" id="PTHR11993">
    <property type="entry name" value="NADH-UBIQUINONE OXIDOREDUCTASE 49 KDA SUBUNIT"/>
    <property type="match status" value="1"/>
</dbReference>
<keyword evidence="2" id="KW-1003">Cell membrane</keyword>
<keyword evidence="2" id="KW-0472">Membrane</keyword>
<evidence type="ECO:0000256" key="1">
    <source>
        <dbReference type="ARBA" id="ARBA00022719"/>
    </source>
</evidence>
<name>A0A6J4HI18_9ACTN</name>
<reference evidence="5" key="1">
    <citation type="submission" date="2020-02" db="EMBL/GenBank/DDBJ databases">
        <authorList>
            <person name="Meier V. D."/>
        </authorList>
    </citation>
    <scope>NUCLEOTIDE SEQUENCE</scope>
    <source>
        <strain evidence="5">AVDCRST_MAG20</strain>
    </source>
</reference>
<accession>A0A6J4HI18</accession>
<gene>
    <name evidence="2" type="primary">nuoD</name>
    <name evidence="5" type="ORF">AVDCRST_MAG20-892</name>
</gene>
<dbReference type="GO" id="GO:0048038">
    <property type="term" value="F:quinone binding"/>
    <property type="evidence" value="ECO:0007669"/>
    <property type="project" value="UniProtKB-KW"/>
</dbReference>
<evidence type="ECO:0000313" key="5">
    <source>
        <dbReference type="EMBL" id="CAA9223851.1"/>
    </source>
</evidence>
<sequence>MTTTPHTHAPDAGDVEPDRAGEPDGQRTVDETDVTVMDPYATYEGAQEMRSRSEISATELLRESGAVLRLSEAAAAELSEATAGSEDETMIINMGPQHPSTHGVLRLMLELKGEEVLRTKPIIGYLHTGMEKTAEELTYLQGTTNTTRMDYLSPMFNELVFALATEELLGVADEMPARATWIRMFMCELNRIASHLLFFATNGMDMASTTSMIFGIRERDALLRFFEQVSGLRMNHNYIRVGGVAADLPDGWQEGVSAILDTLERKLVEHDELFSGQPIWHGRSQGVGIIGPEAAVALGATGPTLRATGVPWDLRRDDPYLAYDEVDFDVIVGTHGDTFDRYAVRMSEIRESIRIARQCIEGMPAGDWRIQDKKVTPPPRARIDESMEALIHHFKIFTEGFRVPEGEVYVAVESPRGELGCYLVSDGSAKPYRMHIRGPSFVNIQTLPHLMKGGLMADAVAVISSIDPVMGEVDR</sequence>
<dbReference type="Gene3D" id="1.10.645.10">
    <property type="entry name" value="Cytochrome-c3 Hydrogenase, chain B"/>
    <property type="match status" value="1"/>
</dbReference>
<dbReference type="SUPFAM" id="SSF56762">
    <property type="entry name" value="HydB/Nqo4-like"/>
    <property type="match status" value="1"/>
</dbReference>
<evidence type="ECO:0000256" key="2">
    <source>
        <dbReference type="HAMAP-Rule" id="MF_01358"/>
    </source>
</evidence>
<comment type="similarity">
    <text evidence="2">Belongs to the complex I 49 kDa subunit family.</text>
</comment>
<dbReference type="Pfam" id="PF00346">
    <property type="entry name" value="Complex1_49kDa"/>
    <property type="match status" value="1"/>
</dbReference>
<dbReference type="GO" id="GO:0051287">
    <property type="term" value="F:NAD binding"/>
    <property type="evidence" value="ECO:0007669"/>
    <property type="project" value="InterPro"/>
</dbReference>
<dbReference type="HAMAP" id="MF_01358">
    <property type="entry name" value="NDH1_NuoD"/>
    <property type="match status" value="1"/>
</dbReference>
<comment type="catalytic activity">
    <reaction evidence="2">
        <text>a quinone + NADH + 5 H(+)(in) = a quinol + NAD(+) + 4 H(+)(out)</text>
        <dbReference type="Rhea" id="RHEA:57888"/>
        <dbReference type="ChEBI" id="CHEBI:15378"/>
        <dbReference type="ChEBI" id="CHEBI:24646"/>
        <dbReference type="ChEBI" id="CHEBI:57540"/>
        <dbReference type="ChEBI" id="CHEBI:57945"/>
        <dbReference type="ChEBI" id="CHEBI:132124"/>
    </reaction>
</comment>
<keyword evidence="2" id="KW-0813">Transport</keyword>
<dbReference type="EMBL" id="CADCSY010000035">
    <property type="protein sequence ID" value="CAA9223851.1"/>
    <property type="molecule type" value="Genomic_DNA"/>
</dbReference>
<dbReference type="GO" id="GO:0050136">
    <property type="term" value="F:NADH dehydrogenase (quinone) (non-electrogenic) activity"/>
    <property type="evidence" value="ECO:0007669"/>
    <property type="project" value="UniProtKB-UniRule"/>
</dbReference>
<evidence type="ECO:0000259" key="4">
    <source>
        <dbReference type="Pfam" id="PF00346"/>
    </source>
</evidence>
<feature type="domain" description="NADH-quinone oxidoreductase subunit D" evidence="4">
    <location>
        <begin position="205"/>
        <end position="475"/>
    </location>
</feature>
<dbReference type="InterPro" id="IPR022885">
    <property type="entry name" value="NDH1_su_D/H"/>
</dbReference>
<dbReference type="EC" id="7.1.1.-" evidence="2"/>
<keyword evidence="1 2" id="KW-0874">Quinone</keyword>
<dbReference type="NCBIfam" id="TIGR01962">
    <property type="entry name" value="NuoD"/>
    <property type="match status" value="1"/>
</dbReference>
<organism evidence="5">
    <name type="scientific">uncultured Acidimicrobiales bacterium</name>
    <dbReference type="NCBI Taxonomy" id="310071"/>
    <lineage>
        <taxon>Bacteria</taxon>
        <taxon>Bacillati</taxon>
        <taxon>Actinomycetota</taxon>
        <taxon>Acidimicrobiia</taxon>
        <taxon>Acidimicrobiales</taxon>
        <taxon>environmental samples</taxon>
    </lineage>
</organism>
<comment type="subcellular location">
    <subcellularLocation>
        <location evidence="2">Cell membrane</location>
        <topology evidence="2">Peripheral membrane protein</topology>
        <orientation evidence="2">Cytoplasmic side</orientation>
    </subcellularLocation>
</comment>
<dbReference type="AlphaFoldDB" id="A0A6J4HI18"/>
<evidence type="ECO:0000256" key="3">
    <source>
        <dbReference type="SAM" id="MobiDB-lite"/>
    </source>
</evidence>
<proteinExistence type="inferred from homology"/>
<feature type="compositionally biased region" description="Basic and acidic residues" evidence="3">
    <location>
        <begin position="8"/>
        <end position="30"/>
    </location>
</feature>
<protein>
    <recommendedName>
        <fullName evidence="2">NADH-quinone oxidoreductase subunit D</fullName>
        <ecNumber evidence="2">7.1.1.-</ecNumber>
    </recommendedName>
    <alternativeName>
        <fullName evidence="2">NADH dehydrogenase I subunit D</fullName>
    </alternativeName>
    <alternativeName>
        <fullName evidence="2">NDH-1 subunit D</fullName>
    </alternativeName>
</protein>
<keyword evidence="2" id="KW-1278">Translocase</keyword>
<comment type="function">
    <text evidence="2">NDH-1 shuttles electrons from NADH, via FMN and iron-sulfur (Fe-S) centers, to quinones in the respiratory chain. The immediate electron acceptor for the enzyme in this species is believed to be a menaquinone. Couples the redox reaction to proton translocation (for every two electrons transferred, four hydrogen ions are translocated across the cytoplasmic membrane), and thus conserves the redox energy in a proton gradient.</text>
</comment>
<keyword evidence="5" id="KW-0560">Oxidoreductase</keyword>
<dbReference type="GO" id="GO:0005886">
    <property type="term" value="C:plasma membrane"/>
    <property type="evidence" value="ECO:0007669"/>
    <property type="project" value="UniProtKB-SubCell"/>
</dbReference>
<dbReference type="NCBIfam" id="NF004739">
    <property type="entry name" value="PRK06075.1"/>
    <property type="match status" value="1"/>
</dbReference>